<keyword evidence="2" id="KW-0812">Transmembrane</keyword>
<dbReference type="SUPFAM" id="SSF46565">
    <property type="entry name" value="Chaperone J-domain"/>
    <property type="match status" value="1"/>
</dbReference>
<evidence type="ECO:0000313" key="3">
    <source>
        <dbReference type="EMBL" id="PMR78406.1"/>
    </source>
</evidence>
<keyword evidence="1" id="KW-0143">Chaperone</keyword>
<dbReference type="AlphaFoldDB" id="A0A2N7UD68"/>
<dbReference type="RefSeq" id="WP_102589468.1">
    <property type="nucleotide sequence ID" value="NZ_BNAE01000001.1"/>
</dbReference>
<accession>A0A2N7UD68</accession>
<dbReference type="OrthoDB" id="6183115at2"/>
<keyword evidence="2" id="KW-0472">Membrane</keyword>
<gene>
    <name evidence="3" type="ORF">C1H70_16810</name>
</gene>
<keyword evidence="4" id="KW-1185">Reference proteome</keyword>
<organism evidence="3 4">
    <name type="scientific">Halomonas urumqiensis</name>
    <dbReference type="NCBI Taxonomy" id="1684789"/>
    <lineage>
        <taxon>Bacteria</taxon>
        <taxon>Pseudomonadati</taxon>
        <taxon>Pseudomonadota</taxon>
        <taxon>Gammaproteobacteria</taxon>
        <taxon>Oceanospirillales</taxon>
        <taxon>Halomonadaceae</taxon>
        <taxon>Halomonas</taxon>
    </lineage>
</organism>
<reference evidence="3 4" key="1">
    <citation type="submission" date="2018-01" db="EMBL/GenBank/DDBJ databases">
        <title>Halomonas endophytica sp. nov., isolated from storage liquid in the stems of Populus euphratica.</title>
        <authorList>
            <person name="Chen C."/>
        </authorList>
    </citation>
    <scope>NUCLEOTIDE SEQUENCE [LARGE SCALE GENOMIC DNA]</scope>
    <source>
        <strain evidence="3 4">BZ-SZ-XJ27</strain>
    </source>
</reference>
<dbReference type="EMBL" id="PNRG01000033">
    <property type="protein sequence ID" value="PMR78406.1"/>
    <property type="molecule type" value="Genomic_DNA"/>
</dbReference>
<protein>
    <recommendedName>
        <fullName evidence="5">J domain-containing protein</fullName>
    </recommendedName>
</protein>
<dbReference type="InterPro" id="IPR036869">
    <property type="entry name" value="J_dom_sf"/>
</dbReference>
<name>A0A2N7UD68_9GAMM</name>
<evidence type="ECO:0000256" key="2">
    <source>
        <dbReference type="SAM" id="Phobius"/>
    </source>
</evidence>
<feature type="transmembrane region" description="Helical" evidence="2">
    <location>
        <begin position="112"/>
        <end position="135"/>
    </location>
</feature>
<evidence type="ECO:0000256" key="1">
    <source>
        <dbReference type="ARBA" id="ARBA00023186"/>
    </source>
</evidence>
<dbReference type="Proteomes" id="UP000235547">
    <property type="component" value="Unassembled WGS sequence"/>
</dbReference>
<keyword evidence="2" id="KW-1133">Transmembrane helix</keyword>
<evidence type="ECO:0000313" key="4">
    <source>
        <dbReference type="Proteomes" id="UP000235547"/>
    </source>
</evidence>
<evidence type="ECO:0008006" key="5">
    <source>
        <dbReference type="Google" id="ProtNLM"/>
    </source>
</evidence>
<sequence length="136" mass="15300">MRDLYRRLGIAPNASQDDIRDAIARCSHAALRQDATRVLGDERCRSEYDALYTTLSDLGRLRARLGLTHAPFWRDGLADDFSLPSDTRGSHHDALRERLMRAVTLHDRWQRLGGVGITVLTLTSAMIGAALTAWWL</sequence>
<comment type="caution">
    <text evidence="3">The sequence shown here is derived from an EMBL/GenBank/DDBJ whole genome shotgun (WGS) entry which is preliminary data.</text>
</comment>
<proteinExistence type="predicted"/>